<dbReference type="InterPro" id="IPR017441">
    <property type="entry name" value="Protein_kinase_ATP_BS"/>
</dbReference>
<dbReference type="InterPro" id="IPR000719">
    <property type="entry name" value="Prot_kinase_dom"/>
</dbReference>
<feature type="domain" description="Protein kinase" evidence="20">
    <location>
        <begin position="667"/>
        <end position="913"/>
    </location>
</feature>
<keyword evidence="7" id="KW-0808">Transferase</keyword>
<keyword evidence="13" id="KW-1133">Transmembrane helix</keyword>
<accession>A0AA35YC26</accession>
<dbReference type="FunFam" id="3.30.200.20:FF:000039">
    <property type="entry name" value="receptor-like protein kinase FERONIA"/>
    <property type="match status" value="2"/>
</dbReference>
<dbReference type="GO" id="GO:0005886">
    <property type="term" value="C:plasma membrane"/>
    <property type="evidence" value="ECO:0007669"/>
    <property type="project" value="UniProtKB-SubCell"/>
</dbReference>
<dbReference type="PANTHER" id="PTHR27003:SF359">
    <property type="entry name" value="SERINE_THREONINE-PROTEIN KINASE UNC-51-RELATED"/>
    <property type="match status" value="1"/>
</dbReference>
<dbReference type="GO" id="GO:0009506">
    <property type="term" value="C:plasmodesma"/>
    <property type="evidence" value="ECO:0007669"/>
    <property type="project" value="TreeGrafter"/>
</dbReference>
<evidence type="ECO:0000256" key="10">
    <source>
        <dbReference type="ARBA" id="ARBA00022741"/>
    </source>
</evidence>
<keyword evidence="14" id="KW-0472">Membrane</keyword>
<dbReference type="SUPFAM" id="SSF56112">
    <property type="entry name" value="Protein kinase-like (PK-like)"/>
    <property type="match status" value="4"/>
</dbReference>
<dbReference type="Gene3D" id="3.30.200.20">
    <property type="entry name" value="Phosphorylase Kinase, domain 1"/>
    <property type="match status" value="3"/>
</dbReference>
<keyword evidence="9" id="KW-0732">Signal</keyword>
<comment type="subcellular location">
    <subcellularLocation>
        <location evidence="1">Cell membrane</location>
        <topology evidence="1">Single-pass type I membrane protein</topology>
    </subcellularLocation>
</comment>
<feature type="domain" description="Protein kinase" evidence="20">
    <location>
        <begin position="950"/>
        <end position="1233"/>
    </location>
</feature>
<dbReference type="GO" id="GO:0004674">
    <property type="term" value="F:protein serine/threonine kinase activity"/>
    <property type="evidence" value="ECO:0007669"/>
    <property type="project" value="UniProtKB-KW"/>
</dbReference>
<keyword evidence="5" id="KW-1003">Cell membrane</keyword>
<evidence type="ECO:0000256" key="6">
    <source>
        <dbReference type="ARBA" id="ARBA00022527"/>
    </source>
</evidence>
<dbReference type="PROSITE" id="PS00109">
    <property type="entry name" value="PROTEIN_KINASE_TYR"/>
    <property type="match status" value="1"/>
</dbReference>
<evidence type="ECO:0000256" key="18">
    <source>
        <dbReference type="ARBA" id="ARBA00048679"/>
    </source>
</evidence>
<keyword evidence="15" id="KW-0675">Receptor</keyword>
<comment type="catalytic activity">
    <reaction evidence="18">
        <text>L-seryl-[protein] + ATP = O-phospho-L-seryl-[protein] + ADP + H(+)</text>
        <dbReference type="Rhea" id="RHEA:17989"/>
        <dbReference type="Rhea" id="RHEA-COMP:9863"/>
        <dbReference type="Rhea" id="RHEA-COMP:11604"/>
        <dbReference type="ChEBI" id="CHEBI:15378"/>
        <dbReference type="ChEBI" id="CHEBI:29999"/>
        <dbReference type="ChEBI" id="CHEBI:30616"/>
        <dbReference type="ChEBI" id="CHEBI:83421"/>
        <dbReference type="ChEBI" id="CHEBI:456216"/>
        <dbReference type="EC" id="2.7.11.1"/>
    </reaction>
</comment>
<keyword evidence="12 19" id="KW-0067">ATP-binding</keyword>
<evidence type="ECO:0000256" key="15">
    <source>
        <dbReference type="ARBA" id="ARBA00023170"/>
    </source>
</evidence>
<evidence type="ECO:0000256" key="8">
    <source>
        <dbReference type="ARBA" id="ARBA00022692"/>
    </source>
</evidence>
<keyword evidence="8" id="KW-0812">Transmembrane</keyword>
<dbReference type="AlphaFoldDB" id="A0AA35YC26"/>
<gene>
    <name evidence="21" type="ORF">LSALG_LOCUS9604</name>
</gene>
<comment type="catalytic activity">
    <reaction evidence="17">
        <text>L-threonyl-[protein] + ATP = O-phospho-L-threonyl-[protein] + ADP + H(+)</text>
        <dbReference type="Rhea" id="RHEA:46608"/>
        <dbReference type="Rhea" id="RHEA-COMP:11060"/>
        <dbReference type="Rhea" id="RHEA-COMP:11605"/>
        <dbReference type="ChEBI" id="CHEBI:15378"/>
        <dbReference type="ChEBI" id="CHEBI:30013"/>
        <dbReference type="ChEBI" id="CHEBI:30616"/>
        <dbReference type="ChEBI" id="CHEBI:61977"/>
        <dbReference type="ChEBI" id="CHEBI:456216"/>
        <dbReference type="EC" id="2.7.11.1"/>
    </reaction>
</comment>
<dbReference type="EMBL" id="OX465077">
    <property type="protein sequence ID" value="CAI9269222.1"/>
    <property type="molecule type" value="Genomic_DNA"/>
</dbReference>
<comment type="similarity">
    <text evidence="2">In the N-terminal section; belongs to the leguminous lectin family.</text>
</comment>
<feature type="domain" description="Protein kinase" evidence="20">
    <location>
        <begin position="349"/>
        <end position="629"/>
    </location>
</feature>
<dbReference type="SMART" id="SM00220">
    <property type="entry name" value="S_TKc"/>
    <property type="match status" value="4"/>
</dbReference>
<keyword evidence="22" id="KW-1185">Reference proteome</keyword>
<dbReference type="PROSITE" id="PS00108">
    <property type="entry name" value="PROTEIN_KINASE_ST"/>
    <property type="match status" value="1"/>
</dbReference>
<dbReference type="Proteomes" id="UP001177003">
    <property type="component" value="Chromosome 1"/>
</dbReference>
<dbReference type="EC" id="2.7.11.1" evidence="4"/>
<evidence type="ECO:0000256" key="17">
    <source>
        <dbReference type="ARBA" id="ARBA00047899"/>
    </source>
</evidence>
<evidence type="ECO:0000256" key="12">
    <source>
        <dbReference type="ARBA" id="ARBA00022840"/>
    </source>
</evidence>
<dbReference type="InterPro" id="IPR001245">
    <property type="entry name" value="Ser-Thr/Tyr_kinase_cat_dom"/>
</dbReference>
<proteinExistence type="inferred from homology"/>
<dbReference type="GO" id="GO:0002229">
    <property type="term" value="P:defense response to oomycetes"/>
    <property type="evidence" value="ECO:0007669"/>
    <property type="project" value="UniProtKB-ARBA"/>
</dbReference>
<feature type="binding site" evidence="19">
    <location>
        <position position="380"/>
    </location>
    <ligand>
        <name>ATP</name>
        <dbReference type="ChEBI" id="CHEBI:30616"/>
    </ligand>
</feature>
<dbReference type="GO" id="GO:0004714">
    <property type="term" value="F:transmembrane receptor protein tyrosine kinase activity"/>
    <property type="evidence" value="ECO:0007669"/>
    <property type="project" value="InterPro"/>
</dbReference>
<protein>
    <recommendedName>
        <fullName evidence="4">non-specific serine/threonine protein kinase</fullName>
        <ecNumber evidence="4">2.7.11.1</ecNumber>
    </recommendedName>
</protein>
<keyword evidence="6" id="KW-0723">Serine/threonine-protein kinase</keyword>
<dbReference type="InterPro" id="IPR008271">
    <property type="entry name" value="Ser/Thr_kinase_AS"/>
</dbReference>
<keyword evidence="11" id="KW-0418">Kinase</keyword>
<dbReference type="Gene3D" id="1.10.510.10">
    <property type="entry name" value="Transferase(Phosphotransferase) domain 1"/>
    <property type="match status" value="5"/>
</dbReference>
<feature type="domain" description="Protein kinase" evidence="20">
    <location>
        <begin position="27"/>
        <end position="309"/>
    </location>
</feature>
<evidence type="ECO:0000256" key="7">
    <source>
        <dbReference type="ARBA" id="ARBA00022679"/>
    </source>
</evidence>
<feature type="binding site" evidence="19">
    <location>
        <position position="982"/>
    </location>
    <ligand>
        <name>ATP</name>
        <dbReference type="ChEBI" id="CHEBI:30616"/>
    </ligand>
</feature>
<evidence type="ECO:0000256" key="16">
    <source>
        <dbReference type="ARBA" id="ARBA00023180"/>
    </source>
</evidence>
<dbReference type="PROSITE" id="PS00107">
    <property type="entry name" value="PROTEIN_KINASE_ATP"/>
    <property type="match status" value="3"/>
</dbReference>
<evidence type="ECO:0000256" key="5">
    <source>
        <dbReference type="ARBA" id="ARBA00022475"/>
    </source>
</evidence>
<dbReference type="PROSITE" id="PS50011">
    <property type="entry name" value="PROTEIN_KINASE_DOM"/>
    <property type="match status" value="4"/>
</dbReference>
<sequence length="1236" mass="141886">MSSSRVQLQLEHFQIPLQEILRATQNFGAETLIGNGEFGNVYKGQLSKRWQNRSVAIKRFDLQAYQGHDEFVYELEMVSKIQHQNIIPFIGYCDEDNEMIVVYEYAVNGSLDDYLQNPEKRSRLSWAQRLKICIGAARGLEYLHSGLGVYRIVHRNVKSASILLDENLEAKICDFGLSRKVPTNVQQHTQMYTKVAGTNFYMDPIYYERGRISKESDIYSFGVVLFELLTGMMAYHVKMIGDLNPQPLMNLVRDYQDEGLEKLIDPYMITQIDARSFHKFEEIAYHCISFKLKERPSANHIIKWIEIALDFQLQNQEAASAITIQSHQYQNLESFLIPLEEIRLATHDFSHETRIGDGEFGVIYKGKLSQQWQNRNAAFKRYHRTGGFGEEEFHNEVKMISSFNHENIIHFIGYCDEGSEMIIVSEYASNGSLDQHLQDPIKISCITWMQRLKICLGAAKALKYLHSGIGEESRVIHRDVTSANVLLDDNLDAKVCGFHLSLLVHQNQRQVYENVVGTEYYLDPVYNESGIVETNSDVYSFGVILFEMLSGMLACQGRSIDDDEPQKLINLVRRYYDDGLDRLNDPNIRVQINIRSFHVFKEIAYQCLSWNSNDRPTMNMIIRRIEDALDIQSPRADSSITMRSHKRQNLQNFLIPLEEIRLATGDFNPETRIRQGAFGVVYKGQLSDRWQNRTATFKRLDRTGGFGENEFLNEVKMMSTFNHANIIPFIGFCDEGNEKILVYEYAINGTLADYLQDPDKIRFLTWAQRLKICIGAARGLNHLHSGLGEDNRPQVYASVEGTRYYLDPIYNESGILKIESDIYSYGVMLFEMLNGMLACEKRSIGDNKPQTLINLVRRYYDEGPDTLIDPLLRGQINILSLHSFKKIAYRCISLNLKDRPTSNRIIKRIEEALNIQSQIHGAPSTITTQSQQLESFLIPLKDIKLATREFNPENLIGDGGFGTVYKGQLSKDRKNCIDVAIKRLNLEGHQGKKEFLSELKLIANFHHQNIIPFVGYCEEDKEMIIVSRYAINRSLDHHLHNPSKRRLLTWAQRLKICLGAAKGLDYLHSGLGKDHQVIHRDVKSGNILLDENLDAKICDFGLSKEGLGTQQLTHVFTKAAGTNFYLDPVYQESGILSKKSDVYSFGVVLFEILSGAMSYVPTKFVDGSPQYLINLVRRYYNEGPEKLFDPIIKDQVGSRCFHIFKELAYQCISLNSKERPTMDTIIDRIEDAMDFQ</sequence>
<dbReference type="Pfam" id="PF07714">
    <property type="entry name" value="PK_Tyr_Ser-Thr"/>
    <property type="match status" value="4"/>
</dbReference>
<evidence type="ECO:0000256" key="19">
    <source>
        <dbReference type="PROSITE-ProRule" id="PRU10141"/>
    </source>
</evidence>
<reference evidence="21" key="1">
    <citation type="submission" date="2023-04" db="EMBL/GenBank/DDBJ databases">
        <authorList>
            <person name="Vijverberg K."/>
            <person name="Xiong W."/>
            <person name="Schranz E."/>
        </authorList>
    </citation>
    <scope>NUCLEOTIDE SEQUENCE</scope>
</reference>
<dbReference type="FunFam" id="1.10.510.10:FF:001023">
    <property type="entry name" value="Os07g0541700 protein"/>
    <property type="match status" value="1"/>
</dbReference>
<evidence type="ECO:0000313" key="22">
    <source>
        <dbReference type="Proteomes" id="UP001177003"/>
    </source>
</evidence>
<dbReference type="FunFam" id="1.10.510.10:FF:000240">
    <property type="entry name" value="Lectin-domain containing receptor kinase A4.3"/>
    <property type="match status" value="1"/>
</dbReference>
<evidence type="ECO:0000256" key="4">
    <source>
        <dbReference type="ARBA" id="ARBA00012513"/>
    </source>
</evidence>
<dbReference type="InterPro" id="IPR045272">
    <property type="entry name" value="ANXUR1/2-like"/>
</dbReference>
<comment type="similarity">
    <text evidence="3">In the C-terminal section; belongs to the protein kinase superfamily. Ser/Thr protein kinase family.</text>
</comment>
<evidence type="ECO:0000256" key="9">
    <source>
        <dbReference type="ARBA" id="ARBA00022729"/>
    </source>
</evidence>
<dbReference type="InterPro" id="IPR011009">
    <property type="entry name" value="Kinase-like_dom_sf"/>
</dbReference>
<keyword evidence="16" id="KW-0325">Glycoprotein</keyword>
<keyword evidence="10 19" id="KW-0547">Nucleotide-binding</keyword>
<dbReference type="InterPro" id="IPR008266">
    <property type="entry name" value="Tyr_kinase_AS"/>
</dbReference>
<evidence type="ECO:0000256" key="14">
    <source>
        <dbReference type="ARBA" id="ARBA00023136"/>
    </source>
</evidence>
<dbReference type="GO" id="GO:0005524">
    <property type="term" value="F:ATP binding"/>
    <property type="evidence" value="ECO:0007669"/>
    <property type="project" value="UniProtKB-UniRule"/>
</dbReference>
<evidence type="ECO:0000313" key="21">
    <source>
        <dbReference type="EMBL" id="CAI9269222.1"/>
    </source>
</evidence>
<feature type="binding site" evidence="19">
    <location>
        <position position="58"/>
    </location>
    <ligand>
        <name>ATP</name>
        <dbReference type="ChEBI" id="CHEBI:30616"/>
    </ligand>
</feature>
<dbReference type="PANTHER" id="PTHR27003">
    <property type="entry name" value="OS07G0166700 PROTEIN"/>
    <property type="match status" value="1"/>
</dbReference>
<evidence type="ECO:0000256" key="1">
    <source>
        <dbReference type="ARBA" id="ARBA00004251"/>
    </source>
</evidence>
<name>A0AA35YC26_LACSI</name>
<evidence type="ECO:0000256" key="2">
    <source>
        <dbReference type="ARBA" id="ARBA00008536"/>
    </source>
</evidence>
<evidence type="ECO:0000256" key="3">
    <source>
        <dbReference type="ARBA" id="ARBA00010217"/>
    </source>
</evidence>
<evidence type="ECO:0000256" key="11">
    <source>
        <dbReference type="ARBA" id="ARBA00022777"/>
    </source>
</evidence>
<evidence type="ECO:0000259" key="20">
    <source>
        <dbReference type="PROSITE" id="PS50011"/>
    </source>
</evidence>
<evidence type="ECO:0000256" key="13">
    <source>
        <dbReference type="ARBA" id="ARBA00022989"/>
    </source>
</evidence>
<organism evidence="21 22">
    <name type="scientific">Lactuca saligna</name>
    <name type="common">Willowleaf lettuce</name>
    <dbReference type="NCBI Taxonomy" id="75948"/>
    <lineage>
        <taxon>Eukaryota</taxon>
        <taxon>Viridiplantae</taxon>
        <taxon>Streptophyta</taxon>
        <taxon>Embryophyta</taxon>
        <taxon>Tracheophyta</taxon>
        <taxon>Spermatophyta</taxon>
        <taxon>Magnoliopsida</taxon>
        <taxon>eudicotyledons</taxon>
        <taxon>Gunneridae</taxon>
        <taxon>Pentapetalae</taxon>
        <taxon>asterids</taxon>
        <taxon>campanulids</taxon>
        <taxon>Asterales</taxon>
        <taxon>Asteraceae</taxon>
        <taxon>Cichorioideae</taxon>
        <taxon>Cichorieae</taxon>
        <taxon>Lactucinae</taxon>
        <taxon>Lactuca</taxon>
    </lineage>
</organism>